<dbReference type="PROSITE" id="PS51755">
    <property type="entry name" value="OMPR_PHOB"/>
    <property type="match status" value="1"/>
</dbReference>
<feature type="DNA-binding region" description="OmpR/PhoB-type" evidence="2">
    <location>
        <begin position="2"/>
        <end position="102"/>
    </location>
</feature>
<dbReference type="SMART" id="SM00267">
    <property type="entry name" value="GGDEF"/>
    <property type="match status" value="1"/>
</dbReference>
<dbReference type="SMART" id="SM00052">
    <property type="entry name" value="EAL"/>
    <property type="match status" value="1"/>
</dbReference>
<dbReference type="Gene3D" id="3.30.450.20">
    <property type="entry name" value="PAS domain"/>
    <property type="match status" value="2"/>
</dbReference>
<evidence type="ECO:0000313" key="9">
    <source>
        <dbReference type="Proteomes" id="UP001524499"/>
    </source>
</evidence>
<dbReference type="InterPro" id="IPR013656">
    <property type="entry name" value="PAS_4"/>
</dbReference>
<dbReference type="InterPro" id="IPR029787">
    <property type="entry name" value="Nucleotide_cyclase"/>
</dbReference>
<organism evidence="8 9">
    <name type="scientific">Methylomonas subterranea</name>
    <dbReference type="NCBI Taxonomy" id="2952225"/>
    <lineage>
        <taxon>Bacteria</taxon>
        <taxon>Pseudomonadati</taxon>
        <taxon>Pseudomonadota</taxon>
        <taxon>Gammaproteobacteria</taxon>
        <taxon>Methylococcales</taxon>
        <taxon>Methylococcaceae</taxon>
        <taxon>Methylomonas</taxon>
    </lineage>
</organism>
<dbReference type="Proteomes" id="UP001524499">
    <property type="component" value="Unassembled WGS sequence"/>
</dbReference>
<dbReference type="PANTHER" id="PTHR44757:SF2">
    <property type="entry name" value="BIOFILM ARCHITECTURE MAINTENANCE PROTEIN MBAA"/>
    <property type="match status" value="1"/>
</dbReference>
<feature type="domain" description="GGDEF" evidence="6">
    <location>
        <begin position="401"/>
        <end position="534"/>
    </location>
</feature>
<dbReference type="SUPFAM" id="SSF55785">
    <property type="entry name" value="PYP-like sensor domain (PAS domain)"/>
    <property type="match status" value="2"/>
</dbReference>
<dbReference type="CDD" id="cd00130">
    <property type="entry name" value="PAS"/>
    <property type="match status" value="1"/>
</dbReference>
<dbReference type="InterPro" id="IPR000014">
    <property type="entry name" value="PAS"/>
</dbReference>
<evidence type="ECO:0000259" key="4">
    <source>
        <dbReference type="PROSITE" id="PS50113"/>
    </source>
</evidence>
<dbReference type="InterPro" id="IPR043128">
    <property type="entry name" value="Rev_trsase/Diguanyl_cyclase"/>
</dbReference>
<dbReference type="PROSITE" id="PS50112">
    <property type="entry name" value="PAS"/>
    <property type="match status" value="1"/>
</dbReference>
<reference evidence="8 9" key="1">
    <citation type="submission" date="2022-07" db="EMBL/GenBank/DDBJ databases">
        <title>Methylomonas rivi sp. nov., Methylomonas rosea sp. nov., Methylomonas aureus sp. nov. and Methylomonas subterranea sp. nov., four novel methanotrophs isolated from a freshwater creek and the deep terrestrial subsurface.</title>
        <authorList>
            <person name="Abin C."/>
            <person name="Sankaranarayanan K."/>
            <person name="Garner C."/>
            <person name="Sindelar R."/>
            <person name="Kotary K."/>
            <person name="Garner R."/>
            <person name="Barclay S."/>
            <person name="Lawson P."/>
            <person name="Krumholz L."/>
        </authorList>
    </citation>
    <scope>NUCLEOTIDE SEQUENCE [LARGE SCALE GENOMIC DNA]</scope>
    <source>
        <strain evidence="8 9">SURF-2</strain>
    </source>
</reference>
<dbReference type="InterPro" id="IPR001633">
    <property type="entry name" value="EAL_dom"/>
</dbReference>
<dbReference type="Gene3D" id="1.10.10.10">
    <property type="entry name" value="Winged helix-like DNA-binding domain superfamily/Winged helix DNA-binding domain"/>
    <property type="match status" value="1"/>
</dbReference>
<gene>
    <name evidence="8" type="ORF">NP590_00150</name>
</gene>
<evidence type="ECO:0000259" key="7">
    <source>
        <dbReference type="PROSITE" id="PS51755"/>
    </source>
</evidence>
<dbReference type="InterPro" id="IPR035965">
    <property type="entry name" value="PAS-like_dom_sf"/>
</dbReference>
<dbReference type="CDD" id="cd00383">
    <property type="entry name" value="trans_reg_C"/>
    <property type="match status" value="1"/>
</dbReference>
<dbReference type="InterPro" id="IPR036388">
    <property type="entry name" value="WH-like_DNA-bd_sf"/>
</dbReference>
<feature type="domain" description="EAL" evidence="5">
    <location>
        <begin position="543"/>
        <end position="797"/>
    </location>
</feature>
<evidence type="ECO:0000259" key="5">
    <source>
        <dbReference type="PROSITE" id="PS50883"/>
    </source>
</evidence>
<dbReference type="PROSITE" id="PS50887">
    <property type="entry name" value="GGDEF"/>
    <property type="match status" value="1"/>
</dbReference>
<dbReference type="CDD" id="cd01948">
    <property type="entry name" value="EAL"/>
    <property type="match status" value="1"/>
</dbReference>
<evidence type="ECO:0000256" key="1">
    <source>
        <dbReference type="ARBA" id="ARBA00023125"/>
    </source>
</evidence>
<evidence type="ECO:0000259" key="6">
    <source>
        <dbReference type="PROSITE" id="PS50887"/>
    </source>
</evidence>
<accession>A0ABT1TBL2</accession>
<feature type="domain" description="PAC" evidence="4">
    <location>
        <begin position="316"/>
        <end position="368"/>
    </location>
</feature>
<name>A0ABT1TBL2_9GAMM</name>
<dbReference type="SUPFAM" id="SSF46894">
    <property type="entry name" value="C-terminal effector domain of the bipartite response regulators"/>
    <property type="match status" value="1"/>
</dbReference>
<dbReference type="NCBIfam" id="TIGR00229">
    <property type="entry name" value="sensory_box"/>
    <property type="match status" value="1"/>
</dbReference>
<dbReference type="InterPro" id="IPR000700">
    <property type="entry name" value="PAS-assoc_C"/>
</dbReference>
<dbReference type="NCBIfam" id="TIGR00254">
    <property type="entry name" value="GGDEF"/>
    <property type="match status" value="1"/>
</dbReference>
<dbReference type="Pfam" id="PF00486">
    <property type="entry name" value="Trans_reg_C"/>
    <property type="match status" value="1"/>
</dbReference>
<dbReference type="PANTHER" id="PTHR44757">
    <property type="entry name" value="DIGUANYLATE CYCLASE DGCP"/>
    <property type="match status" value="1"/>
</dbReference>
<evidence type="ECO:0000259" key="3">
    <source>
        <dbReference type="PROSITE" id="PS50112"/>
    </source>
</evidence>
<dbReference type="InterPro" id="IPR035919">
    <property type="entry name" value="EAL_sf"/>
</dbReference>
<dbReference type="InterPro" id="IPR016032">
    <property type="entry name" value="Sig_transdc_resp-reg_C-effctor"/>
</dbReference>
<keyword evidence="9" id="KW-1185">Reference proteome</keyword>
<evidence type="ECO:0000256" key="2">
    <source>
        <dbReference type="PROSITE-ProRule" id="PRU01091"/>
    </source>
</evidence>
<evidence type="ECO:0000313" key="8">
    <source>
        <dbReference type="EMBL" id="MCQ8102497.1"/>
    </source>
</evidence>
<dbReference type="EMBL" id="JANIBJ010000001">
    <property type="protein sequence ID" value="MCQ8102497.1"/>
    <property type="molecule type" value="Genomic_DNA"/>
</dbReference>
<dbReference type="SMART" id="SM00091">
    <property type="entry name" value="PAS"/>
    <property type="match status" value="2"/>
</dbReference>
<proteinExistence type="predicted"/>
<dbReference type="InterPro" id="IPR001867">
    <property type="entry name" value="OmpR/PhoB-type_DNA-bd"/>
</dbReference>
<dbReference type="Pfam" id="PF08448">
    <property type="entry name" value="PAS_4"/>
    <property type="match status" value="1"/>
</dbReference>
<dbReference type="Gene3D" id="3.30.70.270">
    <property type="match status" value="1"/>
</dbReference>
<dbReference type="Pfam" id="PF00563">
    <property type="entry name" value="EAL"/>
    <property type="match status" value="1"/>
</dbReference>
<keyword evidence="1 2" id="KW-0238">DNA-binding</keyword>
<dbReference type="Pfam" id="PF13426">
    <property type="entry name" value="PAS_9"/>
    <property type="match status" value="1"/>
</dbReference>
<sequence length="800" mass="90565">MEDQFHADFYGFVIDSELGLSFAGKPVSLHPKEFKMLLELVKQAGTRVSKEELITKVWNGAPTSDESISRCLSILKSTLRKTSPGSELLIKTEYGQGYRFIGQVGKPATFVNEENFFLLINTTRNLVTLKDGHSRWQIANNACLELFGLIGKPWQGKTCSELVALCDPQCRHHFETSTQNDEQAWQTGLAVEMVLTIAPNGGNSQQNRVFEIVKTPIFEANGSRKALITQGQEITDRLENERQGRLMSKVLANSDEAVLISDQCNDIVYVNDAFTQITGYSLNEVAGHNPRILASGQHDKVFYEDMWRHILHEGNWHGEIWDKRKNGEIYPKWLNISSVHDSDGTLCNYVAIFSDISKRKADEAMLTFLAYHDPLTKLPNRLLLRDRFDQAVGITHRRDAGSVALLYLDLDQFKNINDTLGHEIGDRLLIAVAKRLEANVREIDTVCRLGGDEFVVVLSDMPDSHSISMVAQNILNHLAEAFEIEQYRLTSTASVGIALHSVDSDDFDTLLKLADAAMYHAKDSGRNTYRFYTDKMNIDAMERLRMRNGLAEALLKQQFVLHYQPQFDLNTLQLVGIEALVRWNHPERGLLLPDKFIPIAEQTGQIVPIGEWVISEACRQAKAWQQQGYAPVRVGVNLSALHFKRGDIIKMITGLAEQHDLDPQYIELELTEAIMLQEVDYILDIMQKFRTLHFTLSIDDFGTGYSSLAFLKRFRVDKLKIDGSFIRNLEVDSHDLAIVRSIIQLAKGFEMRTIAEGVETQGQLEILRREGCQEGQGYYFCYPLPAGQLSRHLHSATAQR</sequence>
<dbReference type="PROSITE" id="PS50113">
    <property type="entry name" value="PAC"/>
    <property type="match status" value="1"/>
</dbReference>
<dbReference type="CDD" id="cd01949">
    <property type="entry name" value="GGDEF"/>
    <property type="match status" value="1"/>
</dbReference>
<dbReference type="SMART" id="SM00862">
    <property type="entry name" value="Trans_reg_C"/>
    <property type="match status" value="1"/>
</dbReference>
<comment type="caution">
    <text evidence="8">The sequence shown here is derived from an EMBL/GenBank/DDBJ whole genome shotgun (WGS) entry which is preliminary data.</text>
</comment>
<dbReference type="SUPFAM" id="SSF141868">
    <property type="entry name" value="EAL domain-like"/>
    <property type="match status" value="1"/>
</dbReference>
<dbReference type="SUPFAM" id="SSF55073">
    <property type="entry name" value="Nucleotide cyclase"/>
    <property type="match status" value="1"/>
</dbReference>
<dbReference type="PROSITE" id="PS50883">
    <property type="entry name" value="EAL"/>
    <property type="match status" value="1"/>
</dbReference>
<dbReference type="Pfam" id="PF00990">
    <property type="entry name" value="GGDEF"/>
    <property type="match status" value="1"/>
</dbReference>
<protein>
    <submittedName>
        <fullName evidence="8">EAL domain-containing protein</fullName>
    </submittedName>
</protein>
<dbReference type="InterPro" id="IPR000160">
    <property type="entry name" value="GGDEF_dom"/>
</dbReference>
<dbReference type="InterPro" id="IPR052155">
    <property type="entry name" value="Biofilm_reg_signaling"/>
</dbReference>
<feature type="domain" description="PAS" evidence="3">
    <location>
        <begin position="243"/>
        <end position="289"/>
    </location>
</feature>
<dbReference type="RefSeq" id="WP_256600100.1">
    <property type="nucleotide sequence ID" value="NZ_JANIBJ010000001.1"/>
</dbReference>
<dbReference type="Gene3D" id="3.20.20.450">
    <property type="entry name" value="EAL domain"/>
    <property type="match status" value="1"/>
</dbReference>
<feature type="domain" description="OmpR/PhoB-type" evidence="7">
    <location>
        <begin position="2"/>
        <end position="102"/>
    </location>
</feature>